<dbReference type="EMBL" id="FNNQ01000003">
    <property type="protein sequence ID" value="SDW42782.1"/>
    <property type="molecule type" value="Genomic_DNA"/>
</dbReference>
<evidence type="ECO:0000259" key="6">
    <source>
        <dbReference type="Pfam" id="PF04932"/>
    </source>
</evidence>
<dbReference type="PANTHER" id="PTHR37422">
    <property type="entry name" value="TEICHURONIC ACID BIOSYNTHESIS PROTEIN TUAE"/>
    <property type="match status" value="1"/>
</dbReference>
<evidence type="ECO:0000256" key="5">
    <source>
        <dbReference type="SAM" id="Phobius"/>
    </source>
</evidence>
<feature type="transmembrane region" description="Helical" evidence="5">
    <location>
        <begin position="429"/>
        <end position="449"/>
    </location>
</feature>
<evidence type="ECO:0000313" key="8">
    <source>
        <dbReference type="Proteomes" id="UP000198534"/>
    </source>
</evidence>
<dbReference type="OrthoDB" id="9255580at2"/>
<comment type="subcellular location">
    <subcellularLocation>
        <location evidence="1">Membrane</location>
        <topology evidence="1">Multi-pass membrane protein</topology>
    </subcellularLocation>
</comment>
<feature type="transmembrane region" description="Helical" evidence="5">
    <location>
        <begin position="225"/>
        <end position="243"/>
    </location>
</feature>
<keyword evidence="4 5" id="KW-0472">Membrane</keyword>
<reference evidence="7 8" key="1">
    <citation type="submission" date="2016-10" db="EMBL/GenBank/DDBJ databases">
        <authorList>
            <person name="de Groot N.N."/>
        </authorList>
    </citation>
    <scope>NUCLEOTIDE SEQUENCE [LARGE SCALE GENOMIC DNA]</scope>
    <source>
        <strain evidence="7 8">DSM 45610</strain>
    </source>
</reference>
<name>A0A1H2TFY5_9BACL</name>
<feature type="transmembrane region" description="Helical" evidence="5">
    <location>
        <begin position="362"/>
        <end position="385"/>
    </location>
</feature>
<keyword evidence="8" id="KW-1185">Reference proteome</keyword>
<evidence type="ECO:0000256" key="3">
    <source>
        <dbReference type="ARBA" id="ARBA00022989"/>
    </source>
</evidence>
<organism evidence="7 8">
    <name type="scientific">Marininema mesophilum</name>
    <dbReference type="NCBI Taxonomy" id="1048340"/>
    <lineage>
        <taxon>Bacteria</taxon>
        <taxon>Bacillati</taxon>
        <taxon>Bacillota</taxon>
        <taxon>Bacilli</taxon>
        <taxon>Bacillales</taxon>
        <taxon>Thermoactinomycetaceae</taxon>
        <taxon>Marininema</taxon>
    </lineage>
</organism>
<dbReference type="RefSeq" id="WP_091736625.1">
    <property type="nucleotide sequence ID" value="NZ_FNNQ01000003.1"/>
</dbReference>
<dbReference type="Proteomes" id="UP000198534">
    <property type="component" value="Unassembled WGS sequence"/>
</dbReference>
<dbReference type="GO" id="GO:0016020">
    <property type="term" value="C:membrane"/>
    <property type="evidence" value="ECO:0007669"/>
    <property type="project" value="UniProtKB-SubCell"/>
</dbReference>
<gene>
    <name evidence="7" type="ORF">SAMN05444487_103121</name>
</gene>
<feature type="transmembrane region" description="Helical" evidence="5">
    <location>
        <begin position="130"/>
        <end position="152"/>
    </location>
</feature>
<feature type="transmembrane region" description="Helical" evidence="5">
    <location>
        <begin position="175"/>
        <end position="194"/>
    </location>
</feature>
<feature type="transmembrane region" description="Helical" evidence="5">
    <location>
        <begin position="405"/>
        <end position="423"/>
    </location>
</feature>
<dbReference type="AlphaFoldDB" id="A0A1H2TFY5"/>
<feature type="domain" description="O-antigen ligase-related" evidence="6">
    <location>
        <begin position="207"/>
        <end position="379"/>
    </location>
</feature>
<proteinExistence type="predicted"/>
<dbReference type="InterPro" id="IPR007016">
    <property type="entry name" value="O-antigen_ligase-rel_domated"/>
</dbReference>
<sequence length="463" mass="52053">MTSLSLPRQQPLHQLFHLMIIFAVLGPTFGVPLGGFKMTFFRLVFLLLMAGVLIRWARQRNLGSSHMGPIRWQIAFFAFWVSYAIASLTWVENLGNGLKYTTFLVMMVLMCLFFPFFLKDVGSLKKTGRVLFGAFFIIVAFGLIEALTFWHLPASRYWQRDASNPTSFFTNQNDFATVLTLGLPFLITALYMLPLTRKTKIWIYITGIIALCDLFITGSRSNSGFALPLLVIGWLILIPLTVEKKDRHRKNVVKGLGLVLLAVLVTFLLLSSVLSQDTRDKLGSTLGIIQHLQSWNLPQDEGGSGEDDTMGKDQSVSIRKNLILHGLHFLRDSHYMGVGAGNIENYMKGASGVGSKVNMHNWWVEILVNFGVPIFLLYMSLYGWLLWRLFSLARVRESNRYLPRVIRWGATACLISLIGYFFGGMSPSTAIHFTPMWIVYGFSLAVVLLGERVRRSAEGGGSA</sequence>
<evidence type="ECO:0000313" key="7">
    <source>
        <dbReference type="EMBL" id="SDW42782.1"/>
    </source>
</evidence>
<feature type="transmembrane region" description="Helical" evidence="5">
    <location>
        <begin position="201"/>
        <end position="219"/>
    </location>
</feature>
<dbReference type="STRING" id="1048340.SAMN05444487_103121"/>
<keyword evidence="7" id="KW-0436">Ligase</keyword>
<keyword evidence="2 5" id="KW-0812">Transmembrane</keyword>
<accession>A0A1H2TFY5</accession>
<protein>
    <submittedName>
        <fullName evidence="7">O-Antigen ligase</fullName>
    </submittedName>
</protein>
<evidence type="ECO:0000256" key="1">
    <source>
        <dbReference type="ARBA" id="ARBA00004141"/>
    </source>
</evidence>
<dbReference type="Pfam" id="PF04932">
    <property type="entry name" value="Wzy_C"/>
    <property type="match status" value="1"/>
</dbReference>
<dbReference type="GO" id="GO:0016874">
    <property type="term" value="F:ligase activity"/>
    <property type="evidence" value="ECO:0007669"/>
    <property type="project" value="UniProtKB-KW"/>
</dbReference>
<feature type="transmembrane region" description="Helical" evidence="5">
    <location>
        <begin position="97"/>
        <end position="118"/>
    </location>
</feature>
<feature type="transmembrane region" description="Helical" evidence="5">
    <location>
        <begin position="70"/>
        <end position="91"/>
    </location>
</feature>
<feature type="transmembrane region" description="Helical" evidence="5">
    <location>
        <begin position="39"/>
        <end position="58"/>
    </location>
</feature>
<feature type="transmembrane region" description="Helical" evidence="5">
    <location>
        <begin position="255"/>
        <end position="274"/>
    </location>
</feature>
<evidence type="ECO:0000256" key="2">
    <source>
        <dbReference type="ARBA" id="ARBA00022692"/>
    </source>
</evidence>
<dbReference type="InterPro" id="IPR051533">
    <property type="entry name" value="WaaL-like"/>
</dbReference>
<keyword evidence="3 5" id="KW-1133">Transmembrane helix</keyword>
<evidence type="ECO:0000256" key="4">
    <source>
        <dbReference type="ARBA" id="ARBA00023136"/>
    </source>
</evidence>
<dbReference type="PANTHER" id="PTHR37422:SF23">
    <property type="entry name" value="TEICHURONIC ACID BIOSYNTHESIS PROTEIN TUAE"/>
    <property type="match status" value="1"/>
</dbReference>
<feature type="transmembrane region" description="Helical" evidence="5">
    <location>
        <begin position="12"/>
        <end position="33"/>
    </location>
</feature>